<dbReference type="RefSeq" id="WP_009542693.1">
    <property type="nucleotide sequence ID" value="NZ_ANHY01000027.1"/>
</dbReference>
<sequence>MLRSSNGRQGDRAKLFSRRAIGLGAGKATLVAALAGRMYYLQVVESDRYKTLAEENRINIRLLPPPRGRLVDRFGVPLAINKQNFRVLIVREQTDNVDMTLDALGRIIDLTDRDRQRVVRELERKRGFVPVTVRENLSWDEMARIQVNAPDLPGVIIDEGLARAYPWGEDFAHVLGYVAAVSEDDLTGDPLLELPGFRIGKAGIEKEFDLALRGTGGTSQVEVNAVGRVIRELRREEGEPGAELPVTLDARLQRYTTEVLGDESASVVLMDVHTGEVLAMVSNPAYDPNAFNRGLSHAEWQALVGNDHAPLTNKPVGGQYAPGSTYKMVVALAALEAGVIKPENTVYCPGHMTLGNQRFHCWKRWGHGNVDLVEALAQSCDVYFYEIAKRVGIDRIAEMSHRFGLGRPVDVGLPHERSGLVPTVAWKRATLDQPWHKGETLVAGIGQGYVLTTPLQLATMTARLASGLAVKPVLTRHVMTKDGTLAPRPSPELEPLGIARQSMDIVRKGMHEVVNGARGTARSSALETEGVEMAGKTGTSQVRRITMSERQTGVLKNEELPWKYRDHALFVAYAPAENPRYACAVVVEHGGGGSTAAAPIAKKVMEKCVLLDPSRRHPSPEEMLTLPPENRPAPETAAVDGAQDGEAAVIVDDDGRTIPLPARPPAARNPRET</sequence>
<dbReference type="SUPFAM" id="SSF56519">
    <property type="entry name" value="Penicillin binding protein dimerisation domain"/>
    <property type="match status" value="1"/>
</dbReference>
<keyword evidence="4" id="KW-0997">Cell inner membrane</keyword>
<dbReference type="GO" id="GO:0005886">
    <property type="term" value="C:plasma membrane"/>
    <property type="evidence" value="ECO:0007669"/>
    <property type="project" value="UniProtKB-SubCell"/>
</dbReference>
<dbReference type="Pfam" id="PF00905">
    <property type="entry name" value="Transpeptidase"/>
    <property type="match status" value="1"/>
</dbReference>
<evidence type="ECO:0000256" key="4">
    <source>
        <dbReference type="ARBA" id="ARBA00022519"/>
    </source>
</evidence>
<evidence type="ECO:0000256" key="14">
    <source>
        <dbReference type="SAM" id="MobiDB-lite"/>
    </source>
</evidence>
<keyword evidence="3" id="KW-1003">Cell membrane</keyword>
<dbReference type="PANTHER" id="PTHR30627">
    <property type="entry name" value="PEPTIDOGLYCAN D,D-TRANSPEPTIDASE"/>
    <property type="match status" value="1"/>
</dbReference>
<dbReference type="Pfam" id="PF03717">
    <property type="entry name" value="PBP_dimer"/>
    <property type="match status" value="1"/>
</dbReference>
<feature type="domain" description="Penicillin-binding protein transpeptidase" evidence="15">
    <location>
        <begin position="266"/>
        <end position="606"/>
    </location>
</feature>
<evidence type="ECO:0000256" key="9">
    <source>
        <dbReference type="ARBA" id="ARBA00022960"/>
    </source>
</evidence>
<dbReference type="PANTHER" id="PTHR30627:SF2">
    <property type="entry name" value="PEPTIDOGLYCAN D,D-TRANSPEPTIDASE MRDA"/>
    <property type="match status" value="1"/>
</dbReference>
<dbReference type="STRING" id="1238182.C882_2298"/>
<dbReference type="Proteomes" id="UP000009881">
    <property type="component" value="Unassembled WGS sequence"/>
</dbReference>
<comment type="subcellular location">
    <subcellularLocation>
        <location evidence="2">Cell membrane</location>
    </subcellularLocation>
    <subcellularLocation>
        <location evidence="1">Membrane</location>
        <topology evidence="1">Single-pass membrane protein</topology>
    </subcellularLocation>
</comment>
<evidence type="ECO:0000256" key="3">
    <source>
        <dbReference type="ARBA" id="ARBA00022475"/>
    </source>
</evidence>
<dbReference type="InterPro" id="IPR017790">
    <property type="entry name" value="Penicillin-binding_protein_2"/>
</dbReference>
<dbReference type="GO" id="GO:0006508">
    <property type="term" value="P:proteolysis"/>
    <property type="evidence" value="ECO:0007669"/>
    <property type="project" value="UniProtKB-KW"/>
</dbReference>
<evidence type="ECO:0000256" key="1">
    <source>
        <dbReference type="ARBA" id="ARBA00004167"/>
    </source>
</evidence>
<dbReference type="InterPro" id="IPR012338">
    <property type="entry name" value="Beta-lactam/transpept-like"/>
</dbReference>
<keyword evidence="9" id="KW-0133">Cell shape</keyword>
<evidence type="ECO:0000256" key="11">
    <source>
        <dbReference type="ARBA" id="ARBA00022989"/>
    </source>
</evidence>
<dbReference type="GO" id="GO:0009252">
    <property type="term" value="P:peptidoglycan biosynthetic process"/>
    <property type="evidence" value="ECO:0007669"/>
    <property type="project" value="UniProtKB-KW"/>
</dbReference>
<feature type="domain" description="Penicillin-binding protein dimerisation" evidence="16">
    <location>
        <begin position="64"/>
        <end position="233"/>
    </location>
</feature>
<evidence type="ECO:0000256" key="10">
    <source>
        <dbReference type="ARBA" id="ARBA00022984"/>
    </source>
</evidence>
<evidence type="ECO:0000256" key="6">
    <source>
        <dbReference type="ARBA" id="ARBA00022670"/>
    </source>
</evidence>
<dbReference type="GO" id="GO:0071972">
    <property type="term" value="F:peptidoglycan L,D-transpeptidase activity"/>
    <property type="evidence" value="ECO:0007669"/>
    <property type="project" value="TreeGrafter"/>
</dbReference>
<evidence type="ECO:0000313" key="17">
    <source>
        <dbReference type="EMBL" id="EKV26586.1"/>
    </source>
</evidence>
<dbReference type="InterPro" id="IPR050515">
    <property type="entry name" value="Beta-lactam/transpept"/>
</dbReference>
<dbReference type="GO" id="GO:0008360">
    <property type="term" value="P:regulation of cell shape"/>
    <property type="evidence" value="ECO:0007669"/>
    <property type="project" value="UniProtKB-KW"/>
</dbReference>
<dbReference type="eggNOG" id="COG0768">
    <property type="taxonomic scope" value="Bacteria"/>
</dbReference>
<keyword evidence="11" id="KW-1133">Transmembrane helix</keyword>
<evidence type="ECO:0000256" key="12">
    <source>
        <dbReference type="ARBA" id="ARBA00023136"/>
    </source>
</evidence>
<accession>K9HCY2</accession>
<dbReference type="Gene3D" id="3.30.1390.30">
    <property type="entry name" value="Penicillin-binding protein 2a, domain 3"/>
    <property type="match status" value="1"/>
</dbReference>
<organism evidence="17 18">
    <name type="scientific">Caenispirillum salinarum AK4</name>
    <dbReference type="NCBI Taxonomy" id="1238182"/>
    <lineage>
        <taxon>Bacteria</taxon>
        <taxon>Pseudomonadati</taxon>
        <taxon>Pseudomonadota</taxon>
        <taxon>Alphaproteobacteria</taxon>
        <taxon>Rhodospirillales</taxon>
        <taxon>Novispirillaceae</taxon>
        <taxon>Caenispirillum</taxon>
    </lineage>
</organism>
<dbReference type="AlphaFoldDB" id="K9HCY2"/>
<keyword evidence="18" id="KW-1185">Reference proteome</keyword>
<dbReference type="Gene3D" id="3.90.1310.10">
    <property type="entry name" value="Penicillin-binding protein 2a (Domain 2)"/>
    <property type="match status" value="1"/>
</dbReference>
<keyword evidence="5" id="KW-0121">Carboxypeptidase</keyword>
<reference evidence="17 18" key="1">
    <citation type="journal article" date="2013" name="Genome Announc.">
        <title>Draft Genome Sequence of an Alphaproteobacterium, Caenispirillum salinarum AK4(T), Isolated from a Solar Saltern.</title>
        <authorList>
            <person name="Khatri I."/>
            <person name="Singh A."/>
            <person name="Korpole S."/>
            <person name="Pinnaka A.K."/>
            <person name="Subramanian S."/>
        </authorList>
    </citation>
    <scope>NUCLEOTIDE SEQUENCE [LARGE SCALE GENOMIC DNA]</scope>
    <source>
        <strain evidence="17 18">AK4</strain>
    </source>
</reference>
<evidence type="ECO:0000256" key="13">
    <source>
        <dbReference type="ARBA" id="ARBA00023316"/>
    </source>
</evidence>
<keyword evidence="6" id="KW-0645">Protease</keyword>
<dbReference type="FunFam" id="3.40.710.10:FF:000024">
    <property type="entry name" value="Penicillin-binding protein 2"/>
    <property type="match status" value="1"/>
</dbReference>
<evidence type="ECO:0000256" key="5">
    <source>
        <dbReference type="ARBA" id="ARBA00022645"/>
    </source>
</evidence>
<keyword evidence="7" id="KW-0812">Transmembrane</keyword>
<evidence type="ECO:0000256" key="7">
    <source>
        <dbReference type="ARBA" id="ARBA00022692"/>
    </source>
</evidence>
<dbReference type="GO" id="GO:0008658">
    <property type="term" value="F:penicillin binding"/>
    <property type="evidence" value="ECO:0007669"/>
    <property type="project" value="InterPro"/>
</dbReference>
<dbReference type="Gene3D" id="3.40.710.10">
    <property type="entry name" value="DD-peptidase/beta-lactamase superfamily"/>
    <property type="match status" value="1"/>
</dbReference>
<feature type="region of interest" description="Disordered" evidence="14">
    <location>
        <begin position="613"/>
        <end position="673"/>
    </location>
</feature>
<proteinExistence type="predicted"/>
<dbReference type="SUPFAM" id="SSF56601">
    <property type="entry name" value="beta-lactamase/transpeptidase-like"/>
    <property type="match status" value="1"/>
</dbReference>
<keyword evidence="13" id="KW-0961">Cell wall biogenesis/degradation</keyword>
<dbReference type="PATRIC" id="fig|1238182.3.peg.4253"/>
<gene>
    <name evidence="17" type="ORF">C882_2298</name>
</gene>
<name>K9HCY2_9PROT</name>
<dbReference type="NCBIfam" id="TIGR03423">
    <property type="entry name" value="pbp2_mrdA"/>
    <property type="match status" value="1"/>
</dbReference>
<dbReference type="OrthoDB" id="9766847at2"/>
<keyword evidence="10" id="KW-0573">Peptidoglycan synthesis</keyword>
<protein>
    <submittedName>
        <fullName evidence="17">Penicillin-binding protein 2 (PBP-2)</fullName>
    </submittedName>
</protein>
<evidence type="ECO:0000259" key="15">
    <source>
        <dbReference type="Pfam" id="PF00905"/>
    </source>
</evidence>
<dbReference type="GO" id="GO:0009002">
    <property type="term" value="F:serine-type D-Ala-D-Ala carboxypeptidase activity"/>
    <property type="evidence" value="ECO:0007669"/>
    <property type="project" value="InterPro"/>
</dbReference>
<evidence type="ECO:0000259" key="16">
    <source>
        <dbReference type="Pfam" id="PF03717"/>
    </source>
</evidence>
<dbReference type="InterPro" id="IPR001460">
    <property type="entry name" value="PCN-bd_Tpept"/>
</dbReference>
<dbReference type="GO" id="GO:0071555">
    <property type="term" value="P:cell wall organization"/>
    <property type="evidence" value="ECO:0007669"/>
    <property type="project" value="UniProtKB-KW"/>
</dbReference>
<dbReference type="InterPro" id="IPR036138">
    <property type="entry name" value="PBP_dimer_sf"/>
</dbReference>
<evidence type="ECO:0000256" key="2">
    <source>
        <dbReference type="ARBA" id="ARBA00004236"/>
    </source>
</evidence>
<evidence type="ECO:0000313" key="18">
    <source>
        <dbReference type="Proteomes" id="UP000009881"/>
    </source>
</evidence>
<comment type="caution">
    <text evidence="17">The sequence shown here is derived from an EMBL/GenBank/DDBJ whole genome shotgun (WGS) entry which is preliminary data.</text>
</comment>
<evidence type="ECO:0000256" key="8">
    <source>
        <dbReference type="ARBA" id="ARBA00022801"/>
    </source>
</evidence>
<keyword evidence="12" id="KW-0472">Membrane</keyword>
<dbReference type="EMBL" id="ANHY01000027">
    <property type="protein sequence ID" value="EKV26586.1"/>
    <property type="molecule type" value="Genomic_DNA"/>
</dbReference>
<keyword evidence="8" id="KW-0378">Hydrolase</keyword>
<dbReference type="InterPro" id="IPR005311">
    <property type="entry name" value="PBP_dimer"/>
</dbReference>